<dbReference type="Gene3D" id="2.30.29.30">
    <property type="entry name" value="Pleckstrin-homology domain (PH domain)/Phosphotyrosine-binding domain (PTB)"/>
    <property type="match status" value="1"/>
</dbReference>
<feature type="compositionally biased region" description="Acidic residues" evidence="4">
    <location>
        <begin position="480"/>
        <end position="505"/>
    </location>
</feature>
<evidence type="ECO:0000259" key="5">
    <source>
        <dbReference type="SMART" id="SM01287"/>
    </source>
</evidence>
<evidence type="ECO:0000256" key="2">
    <source>
        <dbReference type="ARBA" id="ARBA00037550"/>
    </source>
</evidence>
<comment type="function">
    <text evidence="2">Histones H3 and H4 chaperone involved in the nucleosome formation and heterochromatin silencing. Required for the deposition of H3K56ac-carrying H3-H4 complex onto newly-replicated DNA. Plays a role in the transcriptional regulation of the cell-cycle dependent histone genes by creating a repressive structure at the core histone gene promoter.</text>
</comment>
<feature type="region of interest" description="Disordered" evidence="4">
    <location>
        <begin position="80"/>
        <end position="100"/>
    </location>
</feature>
<comment type="caution">
    <text evidence="6">The sequence shown here is derived from an EMBL/GenBank/DDBJ whole genome shotgun (WGS) entry which is preliminary data.</text>
</comment>
<dbReference type="PANTHER" id="PTHR45849:SF3">
    <property type="entry name" value="HISTONE CHAPERONE RTT106"/>
    <property type="match status" value="1"/>
</dbReference>
<dbReference type="PANTHER" id="PTHR45849">
    <property type="entry name" value="FACT COMPLEX SUBUNIT SSRP1"/>
    <property type="match status" value="1"/>
</dbReference>
<evidence type="ECO:0000313" key="7">
    <source>
        <dbReference type="Proteomes" id="UP001642501"/>
    </source>
</evidence>
<evidence type="ECO:0000313" key="6">
    <source>
        <dbReference type="EMBL" id="CAK7262622.1"/>
    </source>
</evidence>
<gene>
    <name evidence="6" type="ORF">SEPCBS57363_000160</name>
</gene>
<feature type="region of interest" description="Disordered" evidence="4">
    <location>
        <begin position="398"/>
        <end position="505"/>
    </location>
</feature>
<dbReference type="Pfam" id="PF08512">
    <property type="entry name" value="Rttp106-like_middle"/>
    <property type="match status" value="1"/>
</dbReference>
<dbReference type="Proteomes" id="UP001642501">
    <property type="component" value="Unassembled WGS sequence"/>
</dbReference>
<evidence type="ECO:0000256" key="3">
    <source>
        <dbReference type="ARBA" id="ARBA00038654"/>
    </source>
</evidence>
<dbReference type="SUPFAM" id="SSF50729">
    <property type="entry name" value="PH domain-like"/>
    <property type="match status" value="1"/>
</dbReference>
<name>A0ABP0D689_9PEZI</name>
<keyword evidence="7" id="KW-1185">Reference proteome</keyword>
<dbReference type="EMBL" id="CAWUOM010000001">
    <property type="protein sequence ID" value="CAK7262622.1"/>
    <property type="molecule type" value="Genomic_DNA"/>
</dbReference>
<feature type="compositionally biased region" description="Basic and acidic residues" evidence="4">
    <location>
        <begin position="398"/>
        <end position="421"/>
    </location>
</feature>
<feature type="domain" description="Histone chaperone RTT106/FACT complex subunit SPT16-like middle" evidence="5">
    <location>
        <begin position="298"/>
        <end position="400"/>
    </location>
</feature>
<proteinExistence type="inferred from homology"/>
<organism evidence="6 7">
    <name type="scientific">Sporothrix epigloea</name>
    <dbReference type="NCBI Taxonomy" id="1892477"/>
    <lineage>
        <taxon>Eukaryota</taxon>
        <taxon>Fungi</taxon>
        <taxon>Dikarya</taxon>
        <taxon>Ascomycota</taxon>
        <taxon>Pezizomycotina</taxon>
        <taxon>Sordariomycetes</taxon>
        <taxon>Sordariomycetidae</taxon>
        <taxon>Ophiostomatales</taxon>
        <taxon>Ophiostomataceae</taxon>
        <taxon>Sporothrix</taxon>
    </lineage>
</organism>
<dbReference type="InterPro" id="IPR050454">
    <property type="entry name" value="RTT106/SSRP1_HistChap/FACT"/>
</dbReference>
<evidence type="ECO:0000256" key="4">
    <source>
        <dbReference type="SAM" id="MobiDB-lite"/>
    </source>
</evidence>
<comment type="similarity">
    <text evidence="1">Belongs to the RTT106 family.</text>
</comment>
<protein>
    <recommendedName>
        <fullName evidence="5">Histone chaperone RTT106/FACT complex subunit SPT16-like middle domain-containing protein</fullName>
    </recommendedName>
</protein>
<dbReference type="InterPro" id="IPR011993">
    <property type="entry name" value="PH-like_dom_sf"/>
</dbReference>
<accession>A0ABP0D689</accession>
<reference evidence="6 7" key="1">
    <citation type="submission" date="2024-01" db="EMBL/GenBank/DDBJ databases">
        <authorList>
            <person name="Allen C."/>
            <person name="Tagirdzhanova G."/>
        </authorList>
    </citation>
    <scope>NUCLEOTIDE SEQUENCE [LARGE SCALE GENOMIC DNA]</scope>
    <source>
        <strain evidence="6 7">CBS 573.63</strain>
    </source>
</reference>
<feature type="compositionally biased region" description="Low complexity" evidence="4">
    <location>
        <begin position="90"/>
        <end position="100"/>
    </location>
</feature>
<evidence type="ECO:0000256" key="1">
    <source>
        <dbReference type="ARBA" id="ARBA00006159"/>
    </source>
</evidence>
<comment type="subunit">
    <text evidence="3">Interacts with histones H3 and H4.</text>
</comment>
<dbReference type="InterPro" id="IPR013719">
    <property type="entry name" value="RTT106/SPT16-like_middle_dom"/>
</dbReference>
<dbReference type="SMART" id="SM01287">
    <property type="entry name" value="Rtt106"/>
    <property type="match status" value="1"/>
</dbReference>
<sequence length="505" mass="54144">MASLDTSRLSLAFQSRPDLVQQIQAAAAQTPAHTQLFNDIASCVYEHVYAPNNGEPAQKRRRMDGNSVAATNGAVLPARQAAAPVNQQTSSGAPSSDADGGLRAAAAETVLLQVKDISVSVPQRKKYDLCFTPSYLYARASGTTVPVPGIVYAWHDIGKSALSQHVFYLPVPEKTQVQHNYILFPRHSALAALSKDSKPTTAASSTNGAPATTAPLAEPLVFTVPATAPKPGSVSGPSAGIAASVADSYKTLFHWAIEGQLRAASNVHLAGRAHAIVEGDARVFHSAARQPLRPAEKAVHVRAFRGSKDGYLFFLPTGILWGFKKPLLFLPLDRIVAVSYTNVLQRTFNIVVEVDLEVDVSGEDQDSGHEEVEFGMLDQEDYNGISEMYVQRHRLQDRSMAEQRKAKRQLAENARDAKADADGEADGDGAPGDAVGRGQDDDGLTELQRAEQQLQDAEDEEEEDYDPGSDGDSDGSGSSSEEEEEEDGQGEGGDDDEDAEEADET</sequence>
<feature type="compositionally biased region" description="Acidic residues" evidence="4">
    <location>
        <begin position="456"/>
        <end position="473"/>
    </location>
</feature>